<organism evidence="2">
    <name type="scientific">Daucus carota subsp. sativus</name>
    <name type="common">Carrot</name>
    <dbReference type="NCBI Taxonomy" id="79200"/>
    <lineage>
        <taxon>Eukaryota</taxon>
        <taxon>Viridiplantae</taxon>
        <taxon>Streptophyta</taxon>
        <taxon>Embryophyta</taxon>
        <taxon>Tracheophyta</taxon>
        <taxon>Spermatophyta</taxon>
        <taxon>Magnoliopsida</taxon>
        <taxon>eudicotyledons</taxon>
        <taxon>Gunneridae</taxon>
        <taxon>Pentapetalae</taxon>
        <taxon>asterids</taxon>
        <taxon>campanulids</taxon>
        <taxon>Apiales</taxon>
        <taxon>Apiaceae</taxon>
        <taxon>Apioideae</taxon>
        <taxon>Scandiceae</taxon>
        <taxon>Daucinae</taxon>
        <taxon>Daucus</taxon>
        <taxon>Daucus sect. Daucus</taxon>
    </lineage>
</organism>
<sequence>MANKSIISKKKNGIVKLKVVVEKLQRSFLLGKKSWDHEGVPEDVKEGHFAVIAEEENEYKRFVVPLRYLSHPTFLSLLEQAADEYGFDHGGALTVPCRPAQLQKILAQESRRLGLM</sequence>
<evidence type="ECO:0000313" key="2">
    <source>
        <dbReference type="EMBL" id="KZN05270.1"/>
    </source>
</evidence>
<name>A0A166DHL6_DAUCS</name>
<accession>A0A166DHL6</accession>
<dbReference type="PANTHER" id="PTHR31374">
    <property type="entry name" value="AUXIN-INDUCED PROTEIN-LIKE-RELATED"/>
    <property type="match status" value="1"/>
</dbReference>
<gene>
    <name evidence="2" type="ORF">DCAR_006107</name>
    <name evidence="3" type="ORF">DCAR_0206866</name>
</gene>
<dbReference type="EMBL" id="CP093344">
    <property type="protein sequence ID" value="WOG87636.1"/>
    <property type="molecule type" value="Genomic_DNA"/>
</dbReference>
<dbReference type="Pfam" id="PF02519">
    <property type="entry name" value="Auxin_inducible"/>
    <property type="match status" value="1"/>
</dbReference>
<dbReference type="KEGG" id="dcr:108208502"/>
<dbReference type="Proteomes" id="UP000077755">
    <property type="component" value="Chromosome 2"/>
</dbReference>
<keyword evidence="4" id="KW-1185">Reference proteome</keyword>
<dbReference type="OMA" id="WENDVPE"/>
<dbReference type="GO" id="GO:0009733">
    <property type="term" value="P:response to auxin"/>
    <property type="evidence" value="ECO:0007669"/>
    <property type="project" value="InterPro"/>
</dbReference>
<evidence type="ECO:0000313" key="3">
    <source>
        <dbReference type="EMBL" id="WOG87636.1"/>
    </source>
</evidence>
<protein>
    <submittedName>
        <fullName evidence="2">Uncharacterized protein</fullName>
    </submittedName>
</protein>
<dbReference type="InterPro" id="IPR003676">
    <property type="entry name" value="SAUR_fam"/>
</dbReference>
<evidence type="ECO:0000256" key="1">
    <source>
        <dbReference type="ARBA" id="ARBA00006974"/>
    </source>
</evidence>
<dbReference type="PANTHER" id="PTHR31374:SF16">
    <property type="entry name" value="AUXIN-RESPONSIVE FAMILY PROTEIN"/>
    <property type="match status" value="1"/>
</dbReference>
<reference evidence="2" key="1">
    <citation type="journal article" date="2016" name="Nat. Genet.">
        <title>A high-quality carrot genome assembly provides new insights into carotenoid accumulation and asterid genome evolution.</title>
        <authorList>
            <person name="Iorizzo M."/>
            <person name="Ellison S."/>
            <person name="Senalik D."/>
            <person name="Zeng P."/>
            <person name="Satapoomin P."/>
            <person name="Huang J."/>
            <person name="Bowman M."/>
            <person name="Iovene M."/>
            <person name="Sanseverino W."/>
            <person name="Cavagnaro P."/>
            <person name="Yildiz M."/>
            <person name="Macko-Podgorni A."/>
            <person name="Moranska E."/>
            <person name="Grzebelus E."/>
            <person name="Grzebelus D."/>
            <person name="Ashrafi H."/>
            <person name="Zheng Z."/>
            <person name="Cheng S."/>
            <person name="Spooner D."/>
            <person name="Van Deynze A."/>
            <person name="Simon P."/>
        </authorList>
    </citation>
    <scope>NUCLEOTIDE SEQUENCE [LARGE SCALE GENOMIC DNA]</scope>
    <source>
        <tissue evidence="2">Leaf</tissue>
    </source>
</reference>
<reference evidence="3" key="2">
    <citation type="submission" date="2022-03" db="EMBL/GenBank/DDBJ databases">
        <title>Draft title - Genomic analysis of global carrot germplasm unveils the trajectory of domestication and the origin of high carotenoid orange carrot.</title>
        <authorList>
            <person name="Iorizzo M."/>
            <person name="Ellison S."/>
            <person name="Senalik D."/>
            <person name="Macko-Podgorni A."/>
            <person name="Grzebelus D."/>
            <person name="Bostan H."/>
            <person name="Rolling W."/>
            <person name="Curaba J."/>
            <person name="Simon P."/>
        </authorList>
    </citation>
    <scope>NUCLEOTIDE SEQUENCE</scope>
    <source>
        <tissue evidence="3">Leaf</tissue>
    </source>
</reference>
<dbReference type="OrthoDB" id="1930622at2759"/>
<dbReference type="Gramene" id="KZN05270">
    <property type="protein sequence ID" value="KZN05270"/>
    <property type="gene ID" value="DCAR_006107"/>
</dbReference>
<proteinExistence type="inferred from homology"/>
<evidence type="ECO:0000313" key="4">
    <source>
        <dbReference type="Proteomes" id="UP000077755"/>
    </source>
</evidence>
<dbReference type="STRING" id="79200.A0A166DHL6"/>
<comment type="similarity">
    <text evidence="1">Belongs to the ARG7 family.</text>
</comment>
<dbReference type="AlphaFoldDB" id="A0A166DHL6"/>
<dbReference type="EMBL" id="LNRQ01000002">
    <property type="protein sequence ID" value="KZN05270.1"/>
    <property type="molecule type" value="Genomic_DNA"/>
</dbReference>